<comment type="caution">
    <text evidence="1">The sequence shown here is derived from an EMBL/GenBank/DDBJ whole genome shotgun (WGS) entry which is preliminary data.</text>
</comment>
<dbReference type="EMBL" id="AATQ01000007">
    <property type="protein sequence ID" value="EAU47288.1"/>
    <property type="molecule type" value="Genomic_DNA"/>
</dbReference>
<dbReference type="OrthoDB" id="7864523at2"/>
<dbReference type="HOGENOM" id="CLU_177484_0_0_5"/>
<evidence type="ECO:0000313" key="2">
    <source>
        <dbReference type="Proteomes" id="UP000006230"/>
    </source>
</evidence>
<protein>
    <submittedName>
        <fullName evidence="1">Uncharacterized protein</fullName>
    </submittedName>
</protein>
<dbReference type="Proteomes" id="UP000006230">
    <property type="component" value="Unassembled WGS sequence"/>
</dbReference>
<dbReference type="eggNOG" id="ENOG5033BFV">
    <property type="taxonomic scope" value="Bacteria"/>
</dbReference>
<evidence type="ECO:0000313" key="1">
    <source>
        <dbReference type="EMBL" id="EAU47288.1"/>
    </source>
</evidence>
<sequence length="89" mass="10006">MEEDEPNVVMSGKCQTVTLSGYPFSVEIYRLETESLWTLEVVDCDGTSHVWDDQFRSDKDARTAALEAIRSEGPIAFMRGSNVIPFSQD</sequence>
<dbReference type="STRING" id="314265.R2601_20791"/>
<gene>
    <name evidence="1" type="ORF">R2601_20791</name>
</gene>
<dbReference type="AlphaFoldDB" id="Q0FT81"/>
<accession>Q0FT81</accession>
<organism evidence="1 2">
    <name type="scientific">Salipiger bermudensis (strain DSM 26914 / JCM 13377 / KCTC 12554 / HTCC2601)</name>
    <name type="common">Pelagibaca bermudensis</name>
    <dbReference type="NCBI Taxonomy" id="314265"/>
    <lineage>
        <taxon>Bacteria</taxon>
        <taxon>Pseudomonadati</taxon>
        <taxon>Pseudomonadota</taxon>
        <taxon>Alphaproteobacteria</taxon>
        <taxon>Rhodobacterales</taxon>
        <taxon>Roseobacteraceae</taxon>
        <taxon>Salipiger</taxon>
    </lineage>
</organism>
<keyword evidence="2" id="KW-1185">Reference proteome</keyword>
<dbReference type="RefSeq" id="WP_007799050.1">
    <property type="nucleotide sequence ID" value="NZ_DS022276.1"/>
</dbReference>
<name>Q0FT81_SALBH</name>
<proteinExistence type="predicted"/>
<reference evidence="1 2" key="1">
    <citation type="journal article" date="2010" name="J. Bacteriol.">
        <title>Genome sequences of Pelagibaca bermudensis HTCC2601T and Maritimibacter alkaliphilus HTCC2654T, the type strains of two marine Roseobacter genera.</title>
        <authorList>
            <person name="Thrash J.C."/>
            <person name="Cho J.C."/>
            <person name="Ferriera S."/>
            <person name="Johnson J."/>
            <person name="Vergin K.L."/>
            <person name="Giovannoni S.J."/>
        </authorList>
    </citation>
    <scope>NUCLEOTIDE SEQUENCE [LARGE SCALE GENOMIC DNA]</scope>
    <source>
        <strain evidence="2">DSM 26914 / JCM 13377 / KCTC 12554 / HTCC2601</strain>
    </source>
</reference>